<dbReference type="NCBIfam" id="NF037980">
    <property type="entry name" value="T2SS_GspK"/>
    <property type="match status" value="1"/>
</dbReference>
<keyword evidence="4 10" id="KW-1003">Cell membrane</keyword>
<evidence type="ECO:0000256" key="2">
    <source>
        <dbReference type="ARBA" id="ARBA00007246"/>
    </source>
</evidence>
<sequence>MTRQAGFVLVNALVIVAALAGAAVFLLTRAEGGRARLQASQTAGQLSYYLDAFDALAITMLNADLMTSNHDDANEAWAKTDIAVPLDRGRVVSRILDQQALFNLNWLNDPTHDAAQSAFDKLLQRASLSPRVGDLIRDFIQPGGPDNKRAYAALTPARAPIGGALLMFDQISEIPGLRPQETDRLRAVATALPGGLPVNINTASVEMLVDLMPTLPPSTLYQILNTRDRTPFLSVDGFIDALEDRLGEQLPEEFSPARLTVSSEWFRTDIAAELDGQHARRMTLLYRLNRQSGTHVRLRVSQYD</sequence>
<evidence type="ECO:0000256" key="9">
    <source>
        <dbReference type="ARBA" id="ARBA00023136"/>
    </source>
</evidence>
<keyword evidence="3 10" id="KW-0813">Transport</keyword>
<dbReference type="SUPFAM" id="SSF54523">
    <property type="entry name" value="Pili subunits"/>
    <property type="match status" value="1"/>
</dbReference>
<evidence type="ECO:0000256" key="1">
    <source>
        <dbReference type="ARBA" id="ARBA00004533"/>
    </source>
</evidence>
<dbReference type="InterPro" id="IPR049031">
    <property type="entry name" value="T2SSK_SAM-like_1st"/>
</dbReference>
<feature type="domain" description="T2SS protein K first SAM-like" evidence="12">
    <location>
        <begin position="101"/>
        <end position="193"/>
    </location>
</feature>
<evidence type="ECO:0000256" key="4">
    <source>
        <dbReference type="ARBA" id="ARBA00022475"/>
    </source>
</evidence>
<comment type="caution">
    <text evidence="13">The sequence shown here is derived from an EMBL/GenBank/DDBJ whole genome shotgun (WGS) entry which is preliminary data.</text>
</comment>
<evidence type="ECO:0000256" key="3">
    <source>
        <dbReference type="ARBA" id="ARBA00022448"/>
    </source>
</evidence>
<evidence type="ECO:0000256" key="5">
    <source>
        <dbReference type="ARBA" id="ARBA00022519"/>
    </source>
</evidence>
<keyword evidence="6 11" id="KW-0812">Transmembrane</keyword>
<evidence type="ECO:0000259" key="12">
    <source>
        <dbReference type="Pfam" id="PF21687"/>
    </source>
</evidence>
<keyword evidence="7" id="KW-0653">Protein transport</keyword>
<dbReference type="Pfam" id="PF21687">
    <property type="entry name" value="T2SSK_1st"/>
    <property type="match status" value="1"/>
</dbReference>
<dbReference type="InterPro" id="IPR045584">
    <property type="entry name" value="Pilin-like"/>
</dbReference>
<keyword evidence="5 10" id="KW-0997">Cell inner membrane</keyword>
<evidence type="ECO:0000313" key="14">
    <source>
        <dbReference type="Proteomes" id="UP001596353"/>
    </source>
</evidence>
<keyword evidence="9 10" id="KW-0472">Membrane</keyword>
<gene>
    <name evidence="13" type="primary">gspK</name>
    <name evidence="13" type="ORF">ACFQFQ_01975</name>
</gene>
<name>A0ABW2B001_9RHOB</name>
<proteinExistence type="inferred from homology"/>
<feature type="transmembrane region" description="Helical" evidence="11">
    <location>
        <begin position="6"/>
        <end position="27"/>
    </location>
</feature>
<dbReference type="InterPro" id="IPR005628">
    <property type="entry name" value="GspK"/>
</dbReference>
<comment type="similarity">
    <text evidence="2 10">Belongs to the GSP K family.</text>
</comment>
<dbReference type="PANTHER" id="PTHR38831:SF1">
    <property type="entry name" value="TYPE II SECRETION SYSTEM PROTEIN K-RELATED"/>
    <property type="match status" value="1"/>
</dbReference>
<dbReference type="Proteomes" id="UP001596353">
    <property type="component" value="Unassembled WGS sequence"/>
</dbReference>
<dbReference type="EMBL" id="JBHSWG010000001">
    <property type="protein sequence ID" value="MFC6758551.1"/>
    <property type="molecule type" value="Genomic_DNA"/>
</dbReference>
<evidence type="ECO:0000256" key="6">
    <source>
        <dbReference type="ARBA" id="ARBA00022692"/>
    </source>
</evidence>
<dbReference type="Gene3D" id="3.30.1300.30">
    <property type="entry name" value="GSPII I/J protein-like"/>
    <property type="match status" value="1"/>
</dbReference>
<dbReference type="InterPro" id="IPR038072">
    <property type="entry name" value="GspK_central_sf"/>
</dbReference>
<dbReference type="SUPFAM" id="SSF158544">
    <property type="entry name" value="GspK insert domain-like"/>
    <property type="match status" value="1"/>
</dbReference>
<reference evidence="14" key="1">
    <citation type="journal article" date="2019" name="Int. J. Syst. Evol. Microbiol.">
        <title>The Global Catalogue of Microorganisms (GCM) 10K type strain sequencing project: providing services to taxonomists for standard genome sequencing and annotation.</title>
        <authorList>
            <consortium name="The Broad Institute Genomics Platform"/>
            <consortium name="The Broad Institute Genome Sequencing Center for Infectious Disease"/>
            <person name="Wu L."/>
            <person name="Ma J."/>
        </authorList>
    </citation>
    <scope>NUCLEOTIDE SEQUENCE [LARGE SCALE GENOMIC DNA]</scope>
    <source>
        <strain evidence="14">CCUG 66188</strain>
    </source>
</reference>
<accession>A0ABW2B001</accession>
<dbReference type="PIRSF" id="PIRSF002786">
    <property type="entry name" value="XcpX"/>
    <property type="match status" value="1"/>
</dbReference>
<evidence type="ECO:0000256" key="8">
    <source>
        <dbReference type="ARBA" id="ARBA00022989"/>
    </source>
</evidence>
<protein>
    <recommendedName>
        <fullName evidence="10">Type II secretion system protein K</fullName>
    </recommendedName>
</protein>
<evidence type="ECO:0000256" key="10">
    <source>
        <dbReference type="PIRNR" id="PIRNR002786"/>
    </source>
</evidence>
<organism evidence="13 14">
    <name type="scientific">Sulfitobacter porphyrae</name>
    <dbReference type="NCBI Taxonomy" id="1246864"/>
    <lineage>
        <taxon>Bacteria</taxon>
        <taxon>Pseudomonadati</taxon>
        <taxon>Pseudomonadota</taxon>
        <taxon>Alphaproteobacteria</taxon>
        <taxon>Rhodobacterales</taxon>
        <taxon>Roseobacteraceae</taxon>
        <taxon>Sulfitobacter</taxon>
    </lineage>
</organism>
<evidence type="ECO:0000313" key="13">
    <source>
        <dbReference type="EMBL" id="MFC6758551.1"/>
    </source>
</evidence>
<dbReference type="PANTHER" id="PTHR38831">
    <property type="entry name" value="TYPE II SECRETION SYSTEM PROTEIN K"/>
    <property type="match status" value="1"/>
</dbReference>
<evidence type="ECO:0000256" key="7">
    <source>
        <dbReference type="ARBA" id="ARBA00022927"/>
    </source>
</evidence>
<evidence type="ECO:0000256" key="11">
    <source>
        <dbReference type="SAM" id="Phobius"/>
    </source>
</evidence>
<comment type="subcellular location">
    <subcellularLocation>
        <location evidence="1 10">Cell inner membrane</location>
    </subcellularLocation>
</comment>
<keyword evidence="8 11" id="KW-1133">Transmembrane helix</keyword>
<keyword evidence="14" id="KW-1185">Reference proteome</keyword>
<dbReference type="Gene3D" id="1.10.40.60">
    <property type="entry name" value="EpsJ-like"/>
    <property type="match status" value="2"/>
</dbReference>